<evidence type="ECO:0000256" key="3">
    <source>
        <dbReference type="ARBA" id="ARBA00022691"/>
    </source>
</evidence>
<dbReference type="GO" id="GO:0032259">
    <property type="term" value="P:methylation"/>
    <property type="evidence" value="ECO:0007669"/>
    <property type="project" value="UniProtKB-KW"/>
</dbReference>
<keyword evidence="3" id="KW-0949">S-adenosyl-L-methionine</keyword>
<dbReference type="GO" id="GO:0008168">
    <property type="term" value="F:methyltransferase activity"/>
    <property type="evidence" value="ECO:0007669"/>
    <property type="project" value="UniProtKB-KW"/>
</dbReference>
<keyword evidence="6" id="KW-1185">Reference proteome</keyword>
<dbReference type="InterPro" id="IPR001077">
    <property type="entry name" value="COMT_C"/>
</dbReference>
<dbReference type="InterPro" id="IPR016461">
    <property type="entry name" value="COMT-like"/>
</dbReference>
<evidence type="ECO:0000313" key="6">
    <source>
        <dbReference type="Proteomes" id="UP001500888"/>
    </source>
</evidence>
<keyword evidence="2" id="KW-0808">Transferase</keyword>
<name>A0ABP7JGS5_9ACTN</name>
<proteinExistence type="predicted"/>
<dbReference type="Gene3D" id="1.10.287.1350">
    <property type="match status" value="1"/>
</dbReference>
<dbReference type="Proteomes" id="UP001500888">
    <property type="component" value="Unassembled WGS sequence"/>
</dbReference>
<keyword evidence="1 5" id="KW-0489">Methyltransferase</keyword>
<dbReference type="CDD" id="cd02440">
    <property type="entry name" value="AdoMet_MTases"/>
    <property type="match status" value="1"/>
</dbReference>
<evidence type="ECO:0000259" key="4">
    <source>
        <dbReference type="Pfam" id="PF00891"/>
    </source>
</evidence>
<dbReference type="Gene3D" id="1.10.10.10">
    <property type="entry name" value="Winged helix-like DNA-binding domain superfamily/Winged helix DNA-binding domain"/>
    <property type="match status" value="1"/>
</dbReference>
<dbReference type="Gene3D" id="3.40.50.150">
    <property type="entry name" value="Vaccinia Virus protein VP39"/>
    <property type="match status" value="1"/>
</dbReference>
<dbReference type="PROSITE" id="PS51683">
    <property type="entry name" value="SAM_OMT_II"/>
    <property type="match status" value="1"/>
</dbReference>
<dbReference type="SUPFAM" id="SSF46785">
    <property type="entry name" value="Winged helix' DNA-binding domain"/>
    <property type="match status" value="1"/>
</dbReference>
<dbReference type="SUPFAM" id="SSF53335">
    <property type="entry name" value="S-adenosyl-L-methionine-dependent methyltransferases"/>
    <property type="match status" value="1"/>
</dbReference>
<feature type="domain" description="O-methyltransferase C-terminal" evidence="4">
    <location>
        <begin position="134"/>
        <end position="332"/>
    </location>
</feature>
<dbReference type="PIRSF" id="PIRSF005739">
    <property type="entry name" value="O-mtase"/>
    <property type="match status" value="1"/>
</dbReference>
<evidence type="ECO:0000313" key="5">
    <source>
        <dbReference type="EMBL" id="GAA3844007.1"/>
    </source>
</evidence>
<evidence type="ECO:0000256" key="2">
    <source>
        <dbReference type="ARBA" id="ARBA00022679"/>
    </source>
</evidence>
<dbReference type="Pfam" id="PF00891">
    <property type="entry name" value="Methyltransf_2"/>
    <property type="match status" value="1"/>
</dbReference>
<comment type="caution">
    <text evidence="5">The sequence shown here is derived from an EMBL/GenBank/DDBJ whole genome shotgun (WGS) entry which is preliminary data.</text>
</comment>
<dbReference type="RefSeq" id="WP_344952821.1">
    <property type="nucleotide sequence ID" value="NZ_BAAAZR010000059.1"/>
</dbReference>
<protein>
    <submittedName>
        <fullName evidence="5">Methyltransferase</fullName>
    </submittedName>
</protein>
<accession>A0ABP7JGS5</accession>
<dbReference type="PANTHER" id="PTHR43712">
    <property type="entry name" value="PUTATIVE (AFU_ORTHOLOGUE AFUA_4G14580)-RELATED"/>
    <property type="match status" value="1"/>
</dbReference>
<dbReference type="EMBL" id="BAAAZR010000059">
    <property type="protein sequence ID" value="GAA3844007.1"/>
    <property type="molecule type" value="Genomic_DNA"/>
</dbReference>
<gene>
    <name evidence="5" type="ORF">GCM10022226_78780</name>
</gene>
<sequence length="360" mass="39124">MSDPLPRRTRRPGSPAHLVPSVVEVSPADTIQRIIAGGLLARALDVFVELGCPQQLAIYGEQSAQELAKRVRAQPRQLATILNALLSDSIVNRTEIGHYVLGMTGQTLLADHENTMLPSVRINAHRLWRAAMDELTDTVRTGRAAVTDAHGGLYAYLEAHPETAALFDWYMESRTRRIAPAVARREFGATVVDLGGGTGHLLAAVLRAHRDATGVLVERESVARRARAYLEEQNIGGRWEVLAGDIFHTIPPGTDYVLASVLHNLDDARAGSLLAAVRDTMTADSRLWLIDMLTPGGSEPHPAHAIALRMLGLFATTERTVQQYTDLLTGAGLWPDRRMQSLPWGLSLITCTIAPPPAGS</sequence>
<dbReference type="InterPro" id="IPR029063">
    <property type="entry name" value="SAM-dependent_MTases_sf"/>
</dbReference>
<dbReference type="InterPro" id="IPR036390">
    <property type="entry name" value="WH_DNA-bd_sf"/>
</dbReference>
<reference evidence="6" key="1">
    <citation type="journal article" date="2019" name="Int. J. Syst. Evol. Microbiol.">
        <title>The Global Catalogue of Microorganisms (GCM) 10K type strain sequencing project: providing services to taxonomists for standard genome sequencing and annotation.</title>
        <authorList>
            <consortium name="The Broad Institute Genomics Platform"/>
            <consortium name="The Broad Institute Genome Sequencing Center for Infectious Disease"/>
            <person name="Wu L."/>
            <person name="Ma J."/>
        </authorList>
    </citation>
    <scope>NUCLEOTIDE SEQUENCE [LARGE SCALE GENOMIC DNA]</scope>
    <source>
        <strain evidence="6">JCM 16908</strain>
    </source>
</reference>
<dbReference type="PANTHER" id="PTHR43712:SF2">
    <property type="entry name" value="O-METHYLTRANSFERASE CICE"/>
    <property type="match status" value="1"/>
</dbReference>
<dbReference type="InterPro" id="IPR036388">
    <property type="entry name" value="WH-like_DNA-bd_sf"/>
</dbReference>
<evidence type="ECO:0000256" key="1">
    <source>
        <dbReference type="ARBA" id="ARBA00022603"/>
    </source>
</evidence>
<organism evidence="5 6">
    <name type="scientific">Sphaerisporangium flaviroseum</name>
    <dbReference type="NCBI Taxonomy" id="509199"/>
    <lineage>
        <taxon>Bacteria</taxon>
        <taxon>Bacillati</taxon>
        <taxon>Actinomycetota</taxon>
        <taxon>Actinomycetes</taxon>
        <taxon>Streptosporangiales</taxon>
        <taxon>Streptosporangiaceae</taxon>
        <taxon>Sphaerisporangium</taxon>
    </lineage>
</organism>